<protein>
    <submittedName>
        <fullName evidence="1">Uncharacterized protein</fullName>
    </submittedName>
</protein>
<accession>A0ABN9AQJ7</accession>
<evidence type="ECO:0000313" key="2">
    <source>
        <dbReference type="Proteomes" id="UP001162483"/>
    </source>
</evidence>
<keyword evidence="2" id="KW-1185">Reference proteome</keyword>
<gene>
    <name evidence="1" type="ORF">SPARVUS_LOCUS1416029</name>
</gene>
<sequence>MRCQSAPALKMDINENEHLSPNHFNGVQILNQSFDNVCRTKSGYVLLIPSHNYIC</sequence>
<reference evidence="1" key="1">
    <citation type="submission" date="2023-05" db="EMBL/GenBank/DDBJ databases">
        <authorList>
            <person name="Stuckert A."/>
        </authorList>
    </citation>
    <scope>NUCLEOTIDE SEQUENCE</scope>
</reference>
<dbReference type="Proteomes" id="UP001162483">
    <property type="component" value="Unassembled WGS sequence"/>
</dbReference>
<evidence type="ECO:0000313" key="1">
    <source>
        <dbReference type="EMBL" id="CAI9538309.1"/>
    </source>
</evidence>
<comment type="caution">
    <text evidence="1">The sequence shown here is derived from an EMBL/GenBank/DDBJ whole genome shotgun (WGS) entry which is preliminary data.</text>
</comment>
<organism evidence="1 2">
    <name type="scientific">Staurois parvus</name>
    <dbReference type="NCBI Taxonomy" id="386267"/>
    <lineage>
        <taxon>Eukaryota</taxon>
        <taxon>Metazoa</taxon>
        <taxon>Chordata</taxon>
        <taxon>Craniata</taxon>
        <taxon>Vertebrata</taxon>
        <taxon>Euteleostomi</taxon>
        <taxon>Amphibia</taxon>
        <taxon>Batrachia</taxon>
        <taxon>Anura</taxon>
        <taxon>Neobatrachia</taxon>
        <taxon>Ranoidea</taxon>
        <taxon>Ranidae</taxon>
        <taxon>Staurois</taxon>
    </lineage>
</organism>
<dbReference type="EMBL" id="CATNWA010000849">
    <property type="protein sequence ID" value="CAI9538309.1"/>
    <property type="molecule type" value="Genomic_DNA"/>
</dbReference>
<proteinExistence type="predicted"/>
<name>A0ABN9AQJ7_9NEOB</name>
<feature type="non-terminal residue" evidence="1">
    <location>
        <position position="55"/>
    </location>
</feature>